<name>A0ACC2Q5E5_9NEOP</name>
<protein>
    <submittedName>
        <fullName evidence="1">Uncharacterized protein</fullName>
    </submittedName>
</protein>
<evidence type="ECO:0000313" key="1">
    <source>
        <dbReference type="EMBL" id="KAJ8707072.1"/>
    </source>
</evidence>
<reference evidence="1" key="1">
    <citation type="submission" date="2023-03" db="EMBL/GenBank/DDBJ databases">
        <title>Chromosome-level genomes of two armyworms, Mythimna separata and Mythimna loreyi, provide insights into the biosynthesis and reception of sex pheromones.</title>
        <authorList>
            <person name="Zhao H."/>
        </authorList>
    </citation>
    <scope>NUCLEOTIDE SEQUENCE</scope>
    <source>
        <strain evidence="1">BeijingLab</strain>
    </source>
</reference>
<sequence length="80" mass="9188">MKLFCILLFLFVANVYANKDIADICKQPIVQGLCLAYFPRYAYNCHTGKCERFIYGGCGGNENNFMTMRECCKACHVRDE</sequence>
<dbReference type="EMBL" id="CM056805">
    <property type="protein sequence ID" value="KAJ8707072.1"/>
    <property type="molecule type" value="Genomic_DNA"/>
</dbReference>
<comment type="caution">
    <text evidence="1">The sequence shown here is derived from an EMBL/GenBank/DDBJ whole genome shotgun (WGS) entry which is preliminary data.</text>
</comment>
<keyword evidence="2" id="KW-1185">Reference proteome</keyword>
<proteinExistence type="predicted"/>
<dbReference type="Proteomes" id="UP001231649">
    <property type="component" value="Chromosome 29"/>
</dbReference>
<organism evidence="1 2">
    <name type="scientific">Mythimna loreyi</name>
    <dbReference type="NCBI Taxonomy" id="667449"/>
    <lineage>
        <taxon>Eukaryota</taxon>
        <taxon>Metazoa</taxon>
        <taxon>Ecdysozoa</taxon>
        <taxon>Arthropoda</taxon>
        <taxon>Hexapoda</taxon>
        <taxon>Insecta</taxon>
        <taxon>Pterygota</taxon>
        <taxon>Neoptera</taxon>
        <taxon>Endopterygota</taxon>
        <taxon>Lepidoptera</taxon>
        <taxon>Glossata</taxon>
        <taxon>Ditrysia</taxon>
        <taxon>Noctuoidea</taxon>
        <taxon>Noctuidae</taxon>
        <taxon>Noctuinae</taxon>
        <taxon>Hadenini</taxon>
        <taxon>Mythimna</taxon>
    </lineage>
</organism>
<evidence type="ECO:0000313" key="2">
    <source>
        <dbReference type="Proteomes" id="UP001231649"/>
    </source>
</evidence>
<accession>A0ACC2Q5E5</accession>
<gene>
    <name evidence="1" type="ORF">PYW08_011206</name>
</gene>